<dbReference type="GO" id="GO:0003700">
    <property type="term" value="F:DNA-binding transcription factor activity"/>
    <property type="evidence" value="ECO:0007669"/>
    <property type="project" value="InterPro"/>
</dbReference>
<dbReference type="EMBL" id="CP019791">
    <property type="protein sequence ID" value="AQT69181.1"/>
    <property type="molecule type" value="Genomic_DNA"/>
</dbReference>
<organism evidence="5 6">
    <name type="scientific">Anaerohalosphaera lusitana</name>
    <dbReference type="NCBI Taxonomy" id="1936003"/>
    <lineage>
        <taxon>Bacteria</taxon>
        <taxon>Pseudomonadati</taxon>
        <taxon>Planctomycetota</taxon>
        <taxon>Phycisphaerae</taxon>
        <taxon>Sedimentisphaerales</taxon>
        <taxon>Anaerohalosphaeraceae</taxon>
        <taxon>Anaerohalosphaera</taxon>
    </lineage>
</organism>
<gene>
    <name evidence="5" type="primary">cdhR</name>
    <name evidence="5" type="ORF">STSP2_02368</name>
</gene>
<evidence type="ECO:0000256" key="2">
    <source>
        <dbReference type="ARBA" id="ARBA00023125"/>
    </source>
</evidence>
<dbReference type="PROSITE" id="PS01124">
    <property type="entry name" value="HTH_ARAC_FAMILY_2"/>
    <property type="match status" value="1"/>
</dbReference>
<evidence type="ECO:0000256" key="1">
    <source>
        <dbReference type="ARBA" id="ARBA00023015"/>
    </source>
</evidence>
<sequence>MFKEYLSSPESYSAISGMSLHSVWYVDADNSYIIKPNAGSGKVALRTLTGSGTVIYKDGRVLSPDANSLLFFDFAEIAEYRCVDKKWRFWWFEFDTHDVFEFVMDQTFTVLPIPDEGERLNQIFLSLHSYGAAYSKLATAGFCYLLYEYGLNHQIRQQNEPYLDCVNKIITLMNERLERPLTVSEMADAANMSDRNFRKIFKRITGRSPKIFYNKLRMQHARDLLRRGYSVSRVSHLLGFSSPFCFSNAYKEHFGLRPSDTVEK</sequence>
<feature type="domain" description="HTH araC/xylS-type" evidence="4">
    <location>
        <begin position="167"/>
        <end position="264"/>
    </location>
</feature>
<evidence type="ECO:0000313" key="5">
    <source>
        <dbReference type="EMBL" id="AQT69181.1"/>
    </source>
</evidence>
<keyword evidence="1" id="KW-0805">Transcription regulation</keyword>
<dbReference type="Proteomes" id="UP000189674">
    <property type="component" value="Chromosome"/>
</dbReference>
<reference evidence="6" key="1">
    <citation type="submission" date="2017-02" db="EMBL/GenBank/DDBJ databases">
        <title>Comparative genomics and description of representatives of a novel lineage of planctomycetes thriving in anoxic sediments.</title>
        <authorList>
            <person name="Spring S."/>
            <person name="Bunk B."/>
            <person name="Sproer C."/>
        </authorList>
    </citation>
    <scope>NUCLEOTIDE SEQUENCE [LARGE SCALE GENOMIC DNA]</scope>
    <source>
        <strain evidence="6">ST-NAGAB-D1</strain>
    </source>
</reference>
<keyword evidence="6" id="KW-1185">Reference proteome</keyword>
<evidence type="ECO:0000259" key="4">
    <source>
        <dbReference type="PROSITE" id="PS01124"/>
    </source>
</evidence>
<dbReference type="SUPFAM" id="SSF46689">
    <property type="entry name" value="Homeodomain-like"/>
    <property type="match status" value="2"/>
</dbReference>
<accession>A0A1U9NMN3</accession>
<dbReference type="InterPro" id="IPR018060">
    <property type="entry name" value="HTH_AraC"/>
</dbReference>
<evidence type="ECO:0000313" key="6">
    <source>
        <dbReference type="Proteomes" id="UP000189674"/>
    </source>
</evidence>
<evidence type="ECO:0000256" key="3">
    <source>
        <dbReference type="ARBA" id="ARBA00023163"/>
    </source>
</evidence>
<dbReference type="SMART" id="SM00342">
    <property type="entry name" value="HTH_ARAC"/>
    <property type="match status" value="1"/>
</dbReference>
<dbReference type="PANTHER" id="PTHR43280:SF2">
    <property type="entry name" value="HTH-TYPE TRANSCRIPTIONAL REGULATOR EXSA"/>
    <property type="match status" value="1"/>
</dbReference>
<name>A0A1U9NMN3_9BACT</name>
<dbReference type="GO" id="GO:0043565">
    <property type="term" value="F:sequence-specific DNA binding"/>
    <property type="evidence" value="ECO:0007669"/>
    <property type="project" value="InterPro"/>
</dbReference>
<dbReference type="OrthoDB" id="9807321at2"/>
<dbReference type="KEGG" id="alus:STSP2_02368"/>
<dbReference type="STRING" id="1936003.STSP2_02368"/>
<keyword evidence="2" id="KW-0238">DNA-binding</keyword>
<proteinExistence type="predicted"/>
<dbReference type="Pfam" id="PF12833">
    <property type="entry name" value="HTH_18"/>
    <property type="match status" value="1"/>
</dbReference>
<keyword evidence="3" id="KW-0804">Transcription</keyword>
<dbReference type="SUPFAM" id="SSF51215">
    <property type="entry name" value="Regulatory protein AraC"/>
    <property type="match status" value="1"/>
</dbReference>
<dbReference type="AlphaFoldDB" id="A0A1U9NMN3"/>
<dbReference type="InterPro" id="IPR009057">
    <property type="entry name" value="Homeodomain-like_sf"/>
</dbReference>
<protein>
    <submittedName>
        <fullName evidence="5">Carnitine catabolism transcriptional activator</fullName>
    </submittedName>
</protein>
<dbReference type="Gene3D" id="1.10.10.60">
    <property type="entry name" value="Homeodomain-like"/>
    <property type="match status" value="2"/>
</dbReference>
<dbReference type="InterPro" id="IPR037923">
    <property type="entry name" value="HTH-like"/>
</dbReference>
<dbReference type="PANTHER" id="PTHR43280">
    <property type="entry name" value="ARAC-FAMILY TRANSCRIPTIONAL REGULATOR"/>
    <property type="match status" value="1"/>
</dbReference>